<evidence type="ECO:0000313" key="3">
    <source>
        <dbReference type="Proteomes" id="UP001056436"/>
    </source>
</evidence>
<comment type="caution">
    <text evidence="2">The sequence shown here is derived from an EMBL/GenBank/DDBJ whole genome shotgun (WGS) entry which is preliminary data.</text>
</comment>
<evidence type="ECO:0000313" key="2">
    <source>
        <dbReference type="EMBL" id="KAI3553237.1"/>
    </source>
</evidence>
<organism evidence="2 3">
    <name type="scientific">Colletotrichum abscissum</name>
    <dbReference type="NCBI Taxonomy" id="1671311"/>
    <lineage>
        <taxon>Eukaryota</taxon>
        <taxon>Fungi</taxon>
        <taxon>Dikarya</taxon>
        <taxon>Ascomycota</taxon>
        <taxon>Pezizomycotina</taxon>
        <taxon>Sordariomycetes</taxon>
        <taxon>Hypocreomycetidae</taxon>
        <taxon>Glomerellales</taxon>
        <taxon>Glomerellaceae</taxon>
        <taxon>Colletotrichum</taxon>
        <taxon>Colletotrichum acutatum species complex</taxon>
    </lineage>
</organism>
<name>A0A9P9XFI5_9PEZI</name>
<protein>
    <submittedName>
        <fullName evidence="2">Uncharacterized protein</fullName>
    </submittedName>
</protein>
<reference evidence="2" key="1">
    <citation type="submission" date="2019-01" db="EMBL/GenBank/DDBJ databases">
        <title>Colletotrichum abscissum LGMF1257.</title>
        <authorList>
            <person name="Baroncelli R."/>
        </authorList>
    </citation>
    <scope>NUCLEOTIDE SEQUENCE</scope>
    <source>
        <strain evidence="2">Ca142</strain>
    </source>
</reference>
<sequence>MGKCPSVRHTAITGPHVLLSRSIPSHHDKVESTAGTSGRGEPETWGRGRNKERTQGVPRGFLGNPRRGVQRAHTMAAAVYGWLWESRLWEGGWAGTENLAFGGGGGATPHLCVGNAA</sequence>
<accession>A0A9P9XFI5</accession>
<dbReference type="Proteomes" id="UP001056436">
    <property type="component" value="Unassembled WGS sequence"/>
</dbReference>
<dbReference type="OrthoDB" id="10473352at2759"/>
<feature type="region of interest" description="Disordered" evidence="1">
    <location>
        <begin position="1"/>
        <end position="66"/>
    </location>
</feature>
<feature type="compositionally biased region" description="Basic and acidic residues" evidence="1">
    <location>
        <begin position="40"/>
        <end position="54"/>
    </location>
</feature>
<proteinExistence type="predicted"/>
<dbReference type="EMBL" id="SDAQ01000032">
    <property type="protein sequence ID" value="KAI3553237.1"/>
    <property type="molecule type" value="Genomic_DNA"/>
</dbReference>
<dbReference type="AlphaFoldDB" id="A0A9P9XFI5"/>
<keyword evidence="3" id="KW-1185">Reference proteome</keyword>
<evidence type="ECO:0000256" key="1">
    <source>
        <dbReference type="SAM" id="MobiDB-lite"/>
    </source>
</evidence>
<gene>
    <name evidence="2" type="ORF">CABS02_06592</name>
</gene>